<dbReference type="GO" id="GO:0000155">
    <property type="term" value="F:phosphorelay sensor kinase activity"/>
    <property type="evidence" value="ECO:0007669"/>
    <property type="project" value="InterPro"/>
</dbReference>
<dbReference type="AlphaFoldDB" id="A0AB39MPX1"/>
<dbReference type="InterPro" id="IPR036890">
    <property type="entry name" value="HATPase_C_sf"/>
</dbReference>
<evidence type="ECO:0000313" key="12">
    <source>
        <dbReference type="EMBL" id="XDQ06833.1"/>
    </source>
</evidence>
<dbReference type="PANTHER" id="PTHR24421">
    <property type="entry name" value="NITRATE/NITRITE SENSOR PROTEIN NARX-RELATED"/>
    <property type="match status" value="1"/>
</dbReference>
<evidence type="ECO:0000259" key="11">
    <source>
        <dbReference type="SMART" id="SM00387"/>
    </source>
</evidence>
<keyword evidence="5" id="KW-0547">Nucleotide-binding</keyword>
<evidence type="ECO:0000256" key="8">
    <source>
        <dbReference type="ARBA" id="ARBA00023012"/>
    </source>
</evidence>
<dbReference type="InterPro" id="IPR025828">
    <property type="entry name" value="Put_sensor_dom"/>
</dbReference>
<evidence type="ECO:0000256" key="5">
    <source>
        <dbReference type="ARBA" id="ARBA00022741"/>
    </source>
</evidence>
<dbReference type="CDD" id="cd16917">
    <property type="entry name" value="HATPase_UhpB-NarQ-NarX-like"/>
    <property type="match status" value="1"/>
</dbReference>
<protein>
    <recommendedName>
        <fullName evidence="2">histidine kinase</fullName>
        <ecNumber evidence="2">2.7.13.3</ecNumber>
    </recommendedName>
</protein>
<comment type="catalytic activity">
    <reaction evidence="1">
        <text>ATP + protein L-histidine = ADP + protein N-phospho-L-histidine.</text>
        <dbReference type="EC" id="2.7.13.3"/>
    </reaction>
</comment>
<evidence type="ECO:0000256" key="7">
    <source>
        <dbReference type="ARBA" id="ARBA00022840"/>
    </source>
</evidence>
<keyword evidence="3" id="KW-0597">Phosphoprotein</keyword>
<reference evidence="12" key="1">
    <citation type="submission" date="2024-07" db="EMBL/GenBank/DDBJ databases">
        <authorList>
            <person name="Yu S.T."/>
        </authorList>
    </citation>
    <scope>NUCLEOTIDE SEQUENCE</scope>
    <source>
        <strain evidence="12">R08</strain>
    </source>
</reference>
<gene>
    <name evidence="12" type="ORF">AB5J58_44575</name>
</gene>
<feature type="coiled-coil region" evidence="9">
    <location>
        <begin position="261"/>
        <end position="288"/>
    </location>
</feature>
<sequence>MGLLTALRGTVARVGRATVFNVTGAPLQLLPLALLAQPWLLFHDLHAVPEIQLAALTPLLLVVYGAGALTAAQRRRFASLADVDIPLLPVTRRRPTLRGAVNWLRAGATWRQVAYHLLVGPAVLCGTAVTFVLWGWGVFAGTALVWMWGVPPEQLPKFLESSTEAVYINASGVAALLAALWLTPALVRLDTRAALALLGPSRTEQLARRVEDLTESRAGAIDAADAERRRIERDLHDGAQQRLVSLAVNLGIARATLTDLSAEARQVIDEAHREAKEAIDELNNLVRGLHPAVLDDRGLDAALSGIAARGPLPVRLHVDVPRRLAPTVEAVAYFTVSEALANITKHAPEASRADVTVGIHDGRLRVTVADDGPGGADPAHGSGLAGLARRAASVDGVFTISSPVGGPTVITVELPCAVSP</sequence>
<keyword evidence="10" id="KW-1133">Transmembrane helix</keyword>
<evidence type="ECO:0000256" key="3">
    <source>
        <dbReference type="ARBA" id="ARBA00022553"/>
    </source>
</evidence>
<keyword evidence="6 12" id="KW-0418">Kinase</keyword>
<dbReference type="PANTHER" id="PTHR24421:SF10">
    <property type="entry name" value="NITRATE_NITRITE SENSOR PROTEIN NARQ"/>
    <property type="match status" value="1"/>
</dbReference>
<evidence type="ECO:0000256" key="9">
    <source>
        <dbReference type="SAM" id="Coils"/>
    </source>
</evidence>
<dbReference type="InterPro" id="IPR011712">
    <property type="entry name" value="Sig_transdc_His_kin_sub3_dim/P"/>
</dbReference>
<keyword evidence="9" id="KW-0175">Coiled coil</keyword>
<evidence type="ECO:0000256" key="10">
    <source>
        <dbReference type="SAM" id="Phobius"/>
    </source>
</evidence>
<keyword evidence="7" id="KW-0067">ATP-binding</keyword>
<dbReference type="Gene3D" id="1.20.5.1930">
    <property type="match status" value="1"/>
</dbReference>
<dbReference type="InterPro" id="IPR050482">
    <property type="entry name" value="Sensor_HK_TwoCompSys"/>
</dbReference>
<dbReference type="Pfam" id="PF13796">
    <property type="entry name" value="Sensor"/>
    <property type="match status" value="1"/>
</dbReference>
<keyword evidence="10" id="KW-0812">Transmembrane</keyword>
<dbReference type="EMBL" id="CP163431">
    <property type="protein sequence ID" value="XDQ06833.1"/>
    <property type="molecule type" value="Genomic_DNA"/>
</dbReference>
<organism evidence="12">
    <name type="scientific">Streptomyces sp. R08</name>
    <dbReference type="NCBI Taxonomy" id="3238624"/>
    <lineage>
        <taxon>Bacteria</taxon>
        <taxon>Bacillati</taxon>
        <taxon>Actinomycetota</taxon>
        <taxon>Actinomycetes</taxon>
        <taxon>Kitasatosporales</taxon>
        <taxon>Streptomycetaceae</taxon>
        <taxon>Streptomyces</taxon>
    </lineage>
</organism>
<evidence type="ECO:0000256" key="6">
    <source>
        <dbReference type="ARBA" id="ARBA00022777"/>
    </source>
</evidence>
<dbReference type="SUPFAM" id="SSF55874">
    <property type="entry name" value="ATPase domain of HSP90 chaperone/DNA topoisomerase II/histidine kinase"/>
    <property type="match status" value="1"/>
</dbReference>
<evidence type="ECO:0000256" key="2">
    <source>
        <dbReference type="ARBA" id="ARBA00012438"/>
    </source>
</evidence>
<dbReference type="RefSeq" id="WP_369191692.1">
    <property type="nucleotide sequence ID" value="NZ_CP163431.1"/>
</dbReference>
<evidence type="ECO:0000256" key="1">
    <source>
        <dbReference type="ARBA" id="ARBA00000085"/>
    </source>
</evidence>
<feature type="transmembrane region" description="Helical" evidence="10">
    <location>
        <begin position="166"/>
        <end position="187"/>
    </location>
</feature>
<dbReference type="SMART" id="SM00387">
    <property type="entry name" value="HATPase_c"/>
    <property type="match status" value="1"/>
</dbReference>
<proteinExistence type="predicted"/>
<feature type="transmembrane region" description="Helical" evidence="10">
    <location>
        <begin position="51"/>
        <end position="72"/>
    </location>
</feature>
<dbReference type="InterPro" id="IPR003594">
    <property type="entry name" value="HATPase_dom"/>
</dbReference>
<name>A0AB39MPX1_9ACTN</name>
<keyword evidence="8" id="KW-0902">Two-component regulatory system</keyword>
<keyword evidence="10" id="KW-0472">Membrane</keyword>
<keyword evidence="4" id="KW-0808">Transferase</keyword>
<feature type="transmembrane region" description="Helical" evidence="10">
    <location>
        <begin position="113"/>
        <end position="146"/>
    </location>
</feature>
<dbReference type="Gene3D" id="3.30.565.10">
    <property type="entry name" value="Histidine kinase-like ATPase, C-terminal domain"/>
    <property type="match status" value="1"/>
</dbReference>
<feature type="domain" description="Histidine kinase/HSP90-like ATPase" evidence="11">
    <location>
        <begin position="327"/>
        <end position="418"/>
    </location>
</feature>
<dbReference type="GO" id="GO:0005524">
    <property type="term" value="F:ATP binding"/>
    <property type="evidence" value="ECO:0007669"/>
    <property type="project" value="UniProtKB-KW"/>
</dbReference>
<evidence type="ECO:0000256" key="4">
    <source>
        <dbReference type="ARBA" id="ARBA00022679"/>
    </source>
</evidence>
<accession>A0AB39MPX1</accession>
<dbReference type="EC" id="2.7.13.3" evidence="2"/>
<dbReference type="GO" id="GO:0046983">
    <property type="term" value="F:protein dimerization activity"/>
    <property type="evidence" value="ECO:0007669"/>
    <property type="project" value="InterPro"/>
</dbReference>
<dbReference type="Pfam" id="PF02518">
    <property type="entry name" value="HATPase_c"/>
    <property type="match status" value="1"/>
</dbReference>
<dbReference type="GO" id="GO:0016020">
    <property type="term" value="C:membrane"/>
    <property type="evidence" value="ECO:0007669"/>
    <property type="project" value="InterPro"/>
</dbReference>
<dbReference type="Pfam" id="PF07730">
    <property type="entry name" value="HisKA_3"/>
    <property type="match status" value="1"/>
</dbReference>